<name>A0A367Q625_9NOSO</name>
<evidence type="ECO:0000313" key="2">
    <source>
        <dbReference type="Proteomes" id="UP000252107"/>
    </source>
</evidence>
<accession>A0A367Q625</accession>
<evidence type="ECO:0000313" key="1">
    <source>
        <dbReference type="EMBL" id="RCJ19606.1"/>
    </source>
</evidence>
<dbReference type="Proteomes" id="UP000252107">
    <property type="component" value="Unassembled WGS sequence"/>
</dbReference>
<sequence length="203" mass="22660">MATEPNNSLKSIKRESNQSAVEMKFVGLHRQKPPHITLMFDITLRNHRSAPRWFILPYSLSPGFKYEKSGGVYGVSIFGFEGKGKVIVGRFHGTDNFQALLLPAGADIKLRNFPIEYWGEIPNDSLPLEVVTATNLTIGSQTARAWFGRDPTSDKRADVTQQQLQALGSRFTPDSHELPVLIVEESRLKLNICLTQNTSTMGT</sequence>
<reference evidence="1" key="1">
    <citation type="submission" date="2016-04" db="EMBL/GenBank/DDBJ databases">
        <authorList>
            <person name="Tabuchi Yagui T.R."/>
        </authorList>
    </citation>
    <scope>NUCLEOTIDE SEQUENCE [LARGE SCALE GENOMIC DNA]</scope>
    <source>
        <strain evidence="1">NIES-26</strain>
    </source>
</reference>
<gene>
    <name evidence="1" type="ORF">A6770_05550</name>
</gene>
<dbReference type="EMBL" id="LXQD01000339">
    <property type="protein sequence ID" value="RCJ19606.1"/>
    <property type="molecule type" value="Genomic_DNA"/>
</dbReference>
<comment type="caution">
    <text evidence="1">The sequence shown here is derived from an EMBL/GenBank/DDBJ whole genome shotgun (WGS) entry which is preliminary data.</text>
</comment>
<organism evidence="1 2">
    <name type="scientific">Nostoc minutum NIES-26</name>
    <dbReference type="NCBI Taxonomy" id="1844469"/>
    <lineage>
        <taxon>Bacteria</taxon>
        <taxon>Bacillati</taxon>
        <taxon>Cyanobacteriota</taxon>
        <taxon>Cyanophyceae</taxon>
        <taxon>Nostocales</taxon>
        <taxon>Nostocaceae</taxon>
        <taxon>Nostoc</taxon>
    </lineage>
</organism>
<protein>
    <submittedName>
        <fullName evidence="1">Uncharacterized protein</fullName>
    </submittedName>
</protein>
<proteinExistence type="predicted"/>
<keyword evidence="2" id="KW-1185">Reference proteome</keyword>
<dbReference type="AlphaFoldDB" id="A0A367Q625"/>